<dbReference type="PANTHER" id="PTHR33938:SF15">
    <property type="entry name" value="FERULOYL ESTERASE B-RELATED"/>
    <property type="match status" value="1"/>
</dbReference>
<comment type="caution">
    <text evidence="9">The sequence shown here is derived from an EMBL/GenBank/DDBJ whole genome shotgun (WGS) entry which is preliminary data.</text>
</comment>
<dbReference type="Pfam" id="PF07519">
    <property type="entry name" value="Tannase"/>
    <property type="match status" value="1"/>
</dbReference>
<name>A0ABW5GPV4_9PSEU</name>
<evidence type="ECO:0000256" key="8">
    <source>
        <dbReference type="SAM" id="SignalP"/>
    </source>
</evidence>
<evidence type="ECO:0000256" key="1">
    <source>
        <dbReference type="ARBA" id="ARBA00006249"/>
    </source>
</evidence>
<evidence type="ECO:0000256" key="7">
    <source>
        <dbReference type="ARBA" id="ARBA00023157"/>
    </source>
</evidence>
<evidence type="ECO:0000256" key="5">
    <source>
        <dbReference type="ARBA" id="ARBA00022801"/>
    </source>
</evidence>
<organism evidence="9 10">
    <name type="scientific">Amycolatopsis samaneae</name>
    <dbReference type="NCBI Taxonomy" id="664691"/>
    <lineage>
        <taxon>Bacteria</taxon>
        <taxon>Bacillati</taxon>
        <taxon>Actinomycetota</taxon>
        <taxon>Actinomycetes</taxon>
        <taxon>Pseudonocardiales</taxon>
        <taxon>Pseudonocardiaceae</taxon>
        <taxon>Amycolatopsis</taxon>
    </lineage>
</organism>
<dbReference type="Proteomes" id="UP001597419">
    <property type="component" value="Unassembled WGS sequence"/>
</dbReference>
<evidence type="ECO:0000313" key="10">
    <source>
        <dbReference type="Proteomes" id="UP001597419"/>
    </source>
</evidence>
<keyword evidence="10" id="KW-1185">Reference proteome</keyword>
<dbReference type="PANTHER" id="PTHR33938">
    <property type="entry name" value="FERULOYL ESTERASE B-RELATED"/>
    <property type="match status" value="1"/>
</dbReference>
<protein>
    <submittedName>
        <fullName evidence="9">Tannase/feruloyl esterase family alpha/beta hydrolase</fullName>
    </submittedName>
</protein>
<sequence length="538" mass="56878">MTLAVTGLVAATPALAADDAVRHPVRSCAQLPGDHALPGAATHVTQATVVAATKNQPEHCDVRGYIEPAVRFVLKLPTKTYAGRYLQYGCGGFCGVLADPPVVGCGPPHGGDMAVAATDDGHVGKGEGPEAVTDGTWGAHDQAARDDFAFRAPHVVSRAAKHLIGLFYGAPPHRSYFTGCSDGGREALLLAQRYPTDFDGIVAGAPAADWDPLIGVFQTWLARANTGADGKPILTTAKLPPLHAAALAGCDRADGLADGQIDEPRECRFDPAVLRCPGADRPDCLTPAQVEAVKKIYAAPSDSHGRLLYPGGEPVGSELAWANWITPSVPGGPSAATAFADNYLKYLAYPIGEPTSSVDRFAFTTEEFDRLTAEGLRANAMNLDLRAFHRAGGKLILWHGWADQAIPPTGTLDYYQRLWERSGGPGRTQEWARLFMVPSLYHCAGGSGLTEFDPLRALTGWVEHGTAPSSVVATGKDQGGTVLRTRPVYPYPLRAKYTGTGSSDDAANFRPVPPVTPPHDVVDWAGNGLYAIPGPVAR</sequence>
<evidence type="ECO:0000313" key="9">
    <source>
        <dbReference type="EMBL" id="MFD2462914.1"/>
    </source>
</evidence>
<keyword evidence="3" id="KW-0479">Metal-binding</keyword>
<dbReference type="Gene3D" id="3.40.50.1820">
    <property type="entry name" value="alpha/beta hydrolase"/>
    <property type="match status" value="1"/>
</dbReference>
<reference evidence="10" key="1">
    <citation type="journal article" date="2019" name="Int. J. Syst. Evol. Microbiol.">
        <title>The Global Catalogue of Microorganisms (GCM) 10K type strain sequencing project: providing services to taxonomists for standard genome sequencing and annotation.</title>
        <authorList>
            <consortium name="The Broad Institute Genomics Platform"/>
            <consortium name="The Broad Institute Genome Sequencing Center for Infectious Disease"/>
            <person name="Wu L."/>
            <person name="Ma J."/>
        </authorList>
    </citation>
    <scope>NUCLEOTIDE SEQUENCE [LARGE SCALE GENOMIC DNA]</scope>
    <source>
        <strain evidence="10">CGMCC 4.7643</strain>
    </source>
</reference>
<feature type="chain" id="PRO_5045143904" evidence="8">
    <location>
        <begin position="17"/>
        <end position="538"/>
    </location>
</feature>
<dbReference type="InterPro" id="IPR029058">
    <property type="entry name" value="AB_hydrolase_fold"/>
</dbReference>
<gene>
    <name evidence="9" type="ORF">ACFSYJ_30190</name>
</gene>
<keyword evidence="7" id="KW-1015">Disulfide bond</keyword>
<dbReference type="SUPFAM" id="SSF53474">
    <property type="entry name" value="alpha/beta-Hydrolases"/>
    <property type="match status" value="1"/>
</dbReference>
<keyword evidence="4 8" id="KW-0732">Signal</keyword>
<proteinExistence type="inferred from homology"/>
<dbReference type="RefSeq" id="WP_345392957.1">
    <property type="nucleotide sequence ID" value="NZ_BAABHG010000005.1"/>
</dbReference>
<accession>A0ABW5GPV4</accession>
<comment type="similarity">
    <text evidence="1">Belongs to the tannase family.</text>
</comment>
<keyword evidence="2" id="KW-0719">Serine esterase</keyword>
<evidence type="ECO:0000256" key="6">
    <source>
        <dbReference type="ARBA" id="ARBA00022837"/>
    </source>
</evidence>
<evidence type="ECO:0000256" key="3">
    <source>
        <dbReference type="ARBA" id="ARBA00022723"/>
    </source>
</evidence>
<keyword evidence="6" id="KW-0106">Calcium</keyword>
<evidence type="ECO:0000256" key="2">
    <source>
        <dbReference type="ARBA" id="ARBA00022487"/>
    </source>
</evidence>
<evidence type="ECO:0000256" key="4">
    <source>
        <dbReference type="ARBA" id="ARBA00022729"/>
    </source>
</evidence>
<dbReference type="GO" id="GO:0016787">
    <property type="term" value="F:hydrolase activity"/>
    <property type="evidence" value="ECO:0007669"/>
    <property type="project" value="UniProtKB-KW"/>
</dbReference>
<feature type="signal peptide" evidence="8">
    <location>
        <begin position="1"/>
        <end position="16"/>
    </location>
</feature>
<keyword evidence="5 9" id="KW-0378">Hydrolase</keyword>
<dbReference type="InterPro" id="IPR011118">
    <property type="entry name" value="Tannase/feruloyl_esterase"/>
</dbReference>
<dbReference type="EMBL" id="JBHUKU010000020">
    <property type="protein sequence ID" value="MFD2462914.1"/>
    <property type="molecule type" value="Genomic_DNA"/>
</dbReference>